<dbReference type="Proteomes" id="UP001352852">
    <property type="component" value="Unassembled WGS sequence"/>
</dbReference>
<keyword evidence="3" id="KW-1185">Reference proteome</keyword>
<evidence type="ECO:0000313" key="2">
    <source>
        <dbReference type="EMBL" id="MED6270265.1"/>
    </source>
</evidence>
<reference evidence="2 3" key="1">
    <citation type="submission" date="2021-06" db="EMBL/GenBank/DDBJ databases">
        <authorList>
            <person name="Palmer J.M."/>
        </authorList>
    </citation>
    <scope>NUCLEOTIDE SEQUENCE [LARGE SCALE GENOMIC DNA]</scope>
    <source>
        <strain evidence="2 3">CL_MEX2019</strain>
        <tissue evidence="2">Muscle</tissue>
    </source>
</reference>
<gene>
    <name evidence="2" type="ORF">CHARACLAT_008533</name>
</gene>
<comment type="caution">
    <text evidence="2">The sequence shown here is derived from an EMBL/GenBank/DDBJ whole genome shotgun (WGS) entry which is preliminary data.</text>
</comment>
<sequence>MESIQCGKILLLLFAFPTVIFSLTLFSPASLRPAPLFIAHPISISSPHAREARGGWLAGNDWWLSSTPTHRMEKLLDEGTLREERSVTGRGKQARLSRNDKQK</sequence>
<evidence type="ECO:0000313" key="3">
    <source>
        <dbReference type="Proteomes" id="UP001352852"/>
    </source>
</evidence>
<proteinExistence type="predicted"/>
<evidence type="ECO:0000256" key="1">
    <source>
        <dbReference type="SAM" id="MobiDB-lite"/>
    </source>
</evidence>
<protein>
    <submittedName>
        <fullName evidence="2">Uncharacterized protein</fullName>
    </submittedName>
</protein>
<dbReference type="EMBL" id="JAHUTJ010016893">
    <property type="protein sequence ID" value="MED6270265.1"/>
    <property type="molecule type" value="Genomic_DNA"/>
</dbReference>
<name>A0ABU7D856_9TELE</name>
<accession>A0ABU7D856</accession>
<feature type="region of interest" description="Disordered" evidence="1">
    <location>
        <begin position="82"/>
        <end position="103"/>
    </location>
</feature>
<organism evidence="2 3">
    <name type="scientific">Characodon lateralis</name>
    <dbReference type="NCBI Taxonomy" id="208331"/>
    <lineage>
        <taxon>Eukaryota</taxon>
        <taxon>Metazoa</taxon>
        <taxon>Chordata</taxon>
        <taxon>Craniata</taxon>
        <taxon>Vertebrata</taxon>
        <taxon>Euteleostomi</taxon>
        <taxon>Actinopterygii</taxon>
        <taxon>Neopterygii</taxon>
        <taxon>Teleostei</taxon>
        <taxon>Neoteleostei</taxon>
        <taxon>Acanthomorphata</taxon>
        <taxon>Ovalentaria</taxon>
        <taxon>Atherinomorphae</taxon>
        <taxon>Cyprinodontiformes</taxon>
        <taxon>Goodeidae</taxon>
        <taxon>Characodon</taxon>
    </lineage>
</organism>